<feature type="compositionally biased region" description="Acidic residues" evidence="2">
    <location>
        <begin position="1367"/>
        <end position="1381"/>
    </location>
</feature>
<feature type="compositionally biased region" description="Acidic residues" evidence="2">
    <location>
        <begin position="1017"/>
        <end position="1033"/>
    </location>
</feature>
<keyword evidence="4" id="KW-1185">Reference proteome</keyword>
<feature type="compositionally biased region" description="Basic and acidic residues" evidence="2">
    <location>
        <begin position="979"/>
        <end position="990"/>
    </location>
</feature>
<feature type="compositionally biased region" description="Basic and acidic residues" evidence="2">
    <location>
        <begin position="1085"/>
        <end position="1098"/>
    </location>
</feature>
<dbReference type="EMBL" id="JAPFFF010000037">
    <property type="protein sequence ID" value="KAK8842813.1"/>
    <property type="molecule type" value="Genomic_DNA"/>
</dbReference>
<feature type="compositionally biased region" description="Basic and acidic residues" evidence="2">
    <location>
        <begin position="1185"/>
        <end position="1196"/>
    </location>
</feature>
<name>A0ABR2H9C2_9EUKA</name>
<feature type="compositionally biased region" description="Acidic residues" evidence="2">
    <location>
        <begin position="1210"/>
        <end position="1220"/>
    </location>
</feature>
<feature type="compositionally biased region" description="Acidic residues" evidence="2">
    <location>
        <begin position="1331"/>
        <end position="1347"/>
    </location>
</feature>
<feature type="compositionally biased region" description="Basic residues" evidence="2">
    <location>
        <begin position="1516"/>
        <end position="1532"/>
    </location>
</feature>
<feature type="coiled-coil region" evidence="1">
    <location>
        <begin position="2051"/>
        <end position="2145"/>
    </location>
</feature>
<feature type="compositionally biased region" description="Acidic residues" evidence="2">
    <location>
        <begin position="1537"/>
        <end position="1547"/>
    </location>
</feature>
<feature type="compositionally biased region" description="Basic and acidic residues" evidence="2">
    <location>
        <begin position="817"/>
        <end position="836"/>
    </location>
</feature>
<feature type="compositionally biased region" description="Basic and acidic residues" evidence="2">
    <location>
        <begin position="767"/>
        <end position="785"/>
    </location>
</feature>
<feature type="compositionally biased region" description="Basic and acidic residues" evidence="2">
    <location>
        <begin position="503"/>
        <end position="541"/>
    </location>
</feature>
<feature type="compositionally biased region" description="Polar residues" evidence="2">
    <location>
        <begin position="1120"/>
        <end position="1132"/>
    </location>
</feature>
<feature type="region of interest" description="Disordered" evidence="2">
    <location>
        <begin position="485"/>
        <end position="1876"/>
    </location>
</feature>
<reference evidence="3 4" key="1">
    <citation type="submission" date="2024-04" db="EMBL/GenBank/DDBJ databases">
        <title>Tritrichomonas musculus Genome.</title>
        <authorList>
            <person name="Alves-Ferreira E."/>
            <person name="Grigg M."/>
            <person name="Lorenzi H."/>
            <person name="Galac M."/>
        </authorList>
    </citation>
    <scope>NUCLEOTIDE SEQUENCE [LARGE SCALE GENOMIC DNA]</scope>
    <source>
        <strain evidence="3 4">EAF2021</strain>
    </source>
</reference>
<dbReference type="Proteomes" id="UP001470230">
    <property type="component" value="Unassembled WGS sequence"/>
</dbReference>
<feature type="compositionally biased region" description="Basic residues" evidence="2">
    <location>
        <begin position="1587"/>
        <end position="1598"/>
    </location>
</feature>
<feature type="coiled-coil region" evidence="1">
    <location>
        <begin position="2186"/>
        <end position="2213"/>
    </location>
</feature>
<feature type="compositionally biased region" description="Basic residues" evidence="2">
    <location>
        <begin position="1311"/>
        <end position="1324"/>
    </location>
</feature>
<keyword evidence="1" id="KW-0175">Coiled coil</keyword>
<feature type="compositionally biased region" description="Basic and acidic residues" evidence="2">
    <location>
        <begin position="733"/>
        <end position="759"/>
    </location>
</feature>
<feature type="compositionally biased region" description="Polar residues" evidence="2">
    <location>
        <begin position="579"/>
        <end position="593"/>
    </location>
</feature>
<feature type="coiled-coil region" evidence="1">
    <location>
        <begin position="119"/>
        <end position="191"/>
    </location>
</feature>
<feature type="compositionally biased region" description="Polar residues" evidence="2">
    <location>
        <begin position="1699"/>
        <end position="1730"/>
    </location>
</feature>
<feature type="compositionally biased region" description="Basic and acidic residues" evidence="2">
    <location>
        <begin position="1382"/>
        <end position="1403"/>
    </location>
</feature>
<evidence type="ECO:0000256" key="1">
    <source>
        <dbReference type="SAM" id="Coils"/>
    </source>
</evidence>
<sequence length="2309" mass="264116">MNVAFSPLLQIWKNPSAVKSFSKSQISMMEKLLLELKEENSVYKSSMRKLAICSDEILDANVKLQNGITDRRNHLQLLTSKLSDRSIQFIKHDFLRETAKKRLTKYHKYFSQKTGGIARDRIGDEIDSLKIKVEKLKEQEELFKKEKEDKDIILQHLLSLGKLKIQLETMNAELNKEANRLLNTINFEELDLNPTIQNRISAIRIKMEKGEKVRLDLEKQNNKFDFLNGRVLKSYEFYSKLNDKLNRTIQIFNQLDKLFLENFDSKSDHNITPNASNISHFSSLLIDTDKPSEFKNLPNFHSDIPFASILDHERNQNKLNDNDEIAKKEAANQKNQKGKPIILRPEIAYALSMNKISNLSKNSKSSSSAVYVKNFKLNPIDNNNNNISTSTTSSKQSAEPLVQLPPFPIDEFDSLYNKSDASKNQKLRKSDLNNNAEYSENSYSSILRGRMFSTTERDDSASASVSDYQIKRPVINRKIKFGQISDNDEDEKSKNRGKMRYKKIPDLNETEKVDRSKELKSEIQHDDGSSDDENKVDERGQKATKSKQSKSFKKDAGNKDESDDDSEAQERNEKAGKSKQPQLTKSAIKNNDGSSDDENEVDENGQKATKSKQSKSFKKDAGNKDESEPQERNEKAGMSKQPQLTKSAIKNNDGSSDDENEVDERGQKATKSKQSKSKKDAGNKDESDDDSEAQERNEKAGKSKQPQLTKSAIKNDAGSSDDESESNENGQKATKDLKSNKKDPGNRNENEENGKDQKVTKSKQSKSKKDAGNKDEVQERNEKAGNSKQPQLAKSAIKKNAGSSDDESESNENGQKVTKDLKSNEKDAGNRNEKGQKATKNLKPGKKDAGNEDESDAEKEANESQVGRAGNQKKRKKRKGRRRRSHSSLRKHDSYLSSDFNKAKDETSSLISDSEKPNLADKLIRTNNNSKLSPHRSKSVANTKYKSKKKPPSNEAKSQDESVVIFMHSSSSDSSSANEDGKEKTLEKGRSQGRKNHSKSGNDEKNPKKHNNANQLDNDDNDDEYYSDDLDTEQMEKKNGSKNPSKRTKKSRKEAGNRNSNDNSDSYESENDEESQKSKKKKSRDKQSNSKVEDDQKQLKNPYSANKHRNKSRINGGNGNSSDIENDYISSGSDEEDKLKDDYLHEASSKNKQGSKTDKDKENGQPNKNKEQDASKSHSKSRLGKKADVNEKENPSQRKKSGNQNKEANDENENGSEYEYDGSGSDGDAQSISKPKRQKKRRRRRRNSSLKRNKDDKDQKKKADRENDDYDDNDESYEEEKDDGKSDTKGRKHNLQNKEAANENADENQKRNKNKSKGKSRRKSQPGGADVDGDEYDDNEIQSENEDETPKRRRSKCNKRRKSQIDAADDGNEIQNEDEDDQKQAGKSKDQAKKQRKGMKNEYSDDDESEGIQNQASKSKNSAKKQRKGRKNELSDNDENEDNQKQTSKPKTQAQKQSKGSQNEYSSSDDEENEDGQSQTGKSKSLAKKKNKGSKNELSDEENDSDAADGKDRSANQKRRKRDRSRSAKKNKSQLDGADDEYGNNDDDAQRRPNKSRNTSDANQARDPNGADSEYDDYDDINSVPKSKTKQNSSKRRGNGKEQSSDSNDEDDRLNPSKRNKSRDRSPSSHRRRKGQPQDEQNKNRRKVTTDIEGKSDNNSSNDEKMAVNSSSSSSAMKKRDRIFTHEVDEDEEYDEESSQSNSIHNNRQKGQLISPNGNGDDNVFASNYSPPKDTHAQKKRPKCNIFRPQINSRDSLRQPKARMSLDDKDDEITFSNSPVKPTFPQKKRQLEQEQESDSNVPLDQIMGQIRNKSTVKIQISDTSQDEEEKSRKNSENQNQTIPKRKKKHHHRSKENSNDNSMETVNDESNQNEPYLKNSGFYQTEATSNIFINKETIEIVDPFLNEVRPGPPPSKTKWAQDLLRSTITKQLKRTHLQIAISEAQYQLSKINNEIIDLEDDYMMLSFERRHKEHPNFRLVVPLMTMFIPPSASTKTNNRKRSSTVQTRLTNKMLADENNEITQNNVFLSKESINESEKMVCNARLPMLEKALEKILRKNDRMSATINQYEEKLGIVDDRNNNKSSKETRLRMRYERALNEAKNKYIDLDDRIEEGFKDLEETKIQISEQREIHQKLKERIEVERKAEKPNVPQMAKSLKGYKEIERWSNEKIRMMELEESYLDQRIAEKSETLIDQIEIRNTQFESEIKTKKNNFFASYNKFLKTEKIRMFNIPGLEYVNSARGRRFKRATSKNEIEWIEKKTRQLSSDIEIQKSKKRRIIDEVKVAADKLVLYKVNVPPNAFLDMSLYN</sequence>
<protein>
    <submittedName>
        <fullName evidence="3">Uncharacterized protein</fullName>
    </submittedName>
</protein>
<feature type="compositionally biased region" description="Basic and acidic residues" evidence="2">
    <location>
        <begin position="1137"/>
        <end position="1176"/>
    </location>
</feature>
<feature type="compositionally biased region" description="Polar residues" evidence="2">
    <location>
        <begin position="1858"/>
        <end position="1873"/>
    </location>
</feature>
<feature type="compositionally biased region" description="Acidic residues" evidence="2">
    <location>
        <begin position="1266"/>
        <end position="1281"/>
    </location>
</feature>
<feature type="compositionally biased region" description="Basic residues" evidence="2">
    <location>
        <begin position="1234"/>
        <end position="1251"/>
    </location>
</feature>
<evidence type="ECO:0000313" key="4">
    <source>
        <dbReference type="Proteomes" id="UP001470230"/>
    </source>
</evidence>
<organism evidence="3 4">
    <name type="scientific">Tritrichomonas musculus</name>
    <dbReference type="NCBI Taxonomy" id="1915356"/>
    <lineage>
        <taxon>Eukaryota</taxon>
        <taxon>Metamonada</taxon>
        <taxon>Parabasalia</taxon>
        <taxon>Tritrichomonadida</taxon>
        <taxon>Tritrichomonadidae</taxon>
        <taxon>Tritrichomonas</taxon>
    </lineage>
</organism>
<accession>A0ABR2H9C2</accession>
<feature type="compositionally biased region" description="Basic and acidic residues" evidence="2">
    <location>
        <begin position="1636"/>
        <end position="1666"/>
    </location>
</feature>
<feature type="compositionally biased region" description="Basic residues" evidence="2">
    <location>
        <begin position="542"/>
        <end position="551"/>
    </location>
</feature>
<feature type="compositionally biased region" description="Acidic residues" evidence="2">
    <location>
        <begin position="1688"/>
        <end position="1698"/>
    </location>
</feature>
<feature type="compositionally biased region" description="Basic residues" evidence="2">
    <location>
        <begin position="871"/>
        <end position="889"/>
    </location>
</feature>
<feature type="compositionally biased region" description="Polar residues" evidence="2">
    <location>
        <begin position="1811"/>
        <end position="1823"/>
    </location>
</feature>
<feature type="compositionally biased region" description="Basic residues" evidence="2">
    <location>
        <begin position="1843"/>
        <end position="1853"/>
    </location>
</feature>
<evidence type="ECO:0000256" key="2">
    <source>
        <dbReference type="SAM" id="MobiDB-lite"/>
    </source>
</evidence>
<proteinExistence type="predicted"/>
<feature type="compositionally biased region" description="Low complexity" evidence="2">
    <location>
        <begin position="382"/>
        <end position="394"/>
    </location>
</feature>
<gene>
    <name evidence="3" type="ORF">M9Y10_025679</name>
</gene>
<feature type="compositionally biased region" description="Basic residues" evidence="2">
    <location>
        <begin position="1351"/>
        <end position="1362"/>
    </location>
</feature>
<feature type="compositionally biased region" description="Polar residues" evidence="2">
    <location>
        <begin position="1445"/>
        <end position="1460"/>
    </location>
</feature>
<feature type="compositionally biased region" description="Basic residues" evidence="2">
    <location>
        <begin position="1421"/>
        <end position="1430"/>
    </location>
</feature>
<feature type="compositionally biased region" description="Basic residues" evidence="2">
    <location>
        <begin position="1616"/>
        <end position="1635"/>
    </location>
</feature>
<feature type="compositionally biased region" description="Acidic residues" evidence="2">
    <location>
        <begin position="594"/>
        <end position="603"/>
    </location>
</feature>
<feature type="compositionally biased region" description="Basic and acidic residues" evidence="2">
    <location>
        <begin position="901"/>
        <end position="924"/>
    </location>
</feature>
<feature type="compositionally biased region" description="Polar residues" evidence="2">
    <location>
        <begin position="640"/>
        <end position="654"/>
    </location>
</feature>
<feature type="region of interest" description="Disordered" evidence="2">
    <location>
        <begin position="381"/>
        <end position="401"/>
    </location>
</feature>
<evidence type="ECO:0000313" key="3">
    <source>
        <dbReference type="EMBL" id="KAK8842813.1"/>
    </source>
</evidence>
<feature type="compositionally biased region" description="Basic and acidic residues" evidence="2">
    <location>
        <begin position="617"/>
        <end position="637"/>
    </location>
</feature>
<feature type="compositionally biased region" description="Basic and acidic residues" evidence="2">
    <location>
        <begin position="1252"/>
        <end position="1265"/>
    </location>
</feature>
<comment type="caution">
    <text evidence="3">The sequence shown here is derived from an EMBL/GenBank/DDBJ whole genome shotgun (WGS) entry which is preliminary data.</text>
</comment>